<comment type="caution">
    <text evidence="5">The sequence shown here is derived from an EMBL/GenBank/DDBJ whole genome shotgun (WGS) entry which is preliminary data.</text>
</comment>
<feature type="region of interest" description="Disordered" evidence="3">
    <location>
        <begin position="86"/>
        <end position="153"/>
    </location>
</feature>
<evidence type="ECO:0000313" key="5">
    <source>
        <dbReference type="EMBL" id="KAK9682838.1"/>
    </source>
</evidence>
<name>A0AAW1I2S6_SAPOF</name>
<dbReference type="InterPro" id="IPR036529">
    <property type="entry name" value="KIX_dom_sf"/>
</dbReference>
<dbReference type="GO" id="GO:0006355">
    <property type="term" value="P:regulation of DNA-templated transcription"/>
    <property type="evidence" value="ECO:0007669"/>
    <property type="project" value="InterPro"/>
</dbReference>
<feature type="domain" description="Mediator complex subunit 15 KIX" evidence="4">
    <location>
        <begin position="25"/>
        <end position="94"/>
    </location>
</feature>
<organism evidence="5 6">
    <name type="scientific">Saponaria officinalis</name>
    <name type="common">Common soapwort</name>
    <name type="synonym">Lychnis saponaria</name>
    <dbReference type="NCBI Taxonomy" id="3572"/>
    <lineage>
        <taxon>Eukaryota</taxon>
        <taxon>Viridiplantae</taxon>
        <taxon>Streptophyta</taxon>
        <taxon>Embryophyta</taxon>
        <taxon>Tracheophyta</taxon>
        <taxon>Spermatophyta</taxon>
        <taxon>Magnoliopsida</taxon>
        <taxon>eudicotyledons</taxon>
        <taxon>Gunneridae</taxon>
        <taxon>Pentapetalae</taxon>
        <taxon>Caryophyllales</taxon>
        <taxon>Caryophyllaceae</taxon>
        <taxon>Caryophylleae</taxon>
        <taxon>Saponaria</taxon>
    </lineage>
</organism>
<accession>A0AAW1I2S6</accession>
<dbReference type="AlphaFoldDB" id="A0AAW1I2S6"/>
<sequence length="153" mass="16936">MGDNADEKRVENVPRLQQSRPIISIRPQIRQKVLLKIINTLRGRCKQPGDLAGVEIIARKFEGKILAIASDEEDYLRRIAYKMKTLDGNSERSVNTSPAISASGGPNQLHSALSGNVQSENVKYDQKTVQSQNPAQPQPQPEPQPHQIVSSNC</sequence>
<dbReference type="GO" id="GO:0005634">
    <property type="term" value="C:nucleus"/>
    <property type="evidence" value="ECO:0007669"/>
    <property type="project" value="UniProtKB-SubCell"/>
</dbReference>
<protein>
    <recommendedName>
        <fullName evidence="4">Mediator complex subunit 15 KIX domain-containing protein</fullName>
    </recommendedName>
</protein>
<dbReference type="EMBL" id="JBDFQZ010000010">
    <property type="protein sequence ID" value="KAK9682838.1"/>
    <property type="molecule type" value="Genomic_DNA"/>
</dbReference>
<evidence type="ECO:0000259" key="4">
    <source>
        <dbReference type="Pfam" id="PF16987"/>
    </source>
</evidence>
<feature type="compositionally biased region" description="Polar residues" evidence="3">
    <location>
        <begin position="87"/>
        <end position="121"/>
    </location>
</feature>
<dbReference type="EMBL" id="JBDFQZ010000010">
    <property type="protein sequence ID" value="KAK9682839.1"/>
    <property type="molecule type" value="Genomic_DNA"/>
</dbReference>
<reference evidence="5 6" key="1">
    <citation type="submission" date="2024-03" db="EMBL/GenBank/DDBJ databases">
        <title>WGS assembly of Saponaria officinalis var. Norfolk2.</title>
        <authorList>
            <person name="Jenkins J."/>
            <person name="Shu S."/>
            <person name="Grimwood J."/>
            <person name="Barry K."/>
            <person name="Goodstein D."/>
            <person name="Schmutz J."/>
            <person name="Leebens-Mack J."/>
            <person name="Osbourn A."/>
        </authorList>
    </citation>
    <scope>NUCLEOTIDE SEQUENCE [LARGE SCALE GENOMIC DNA]</scope>
    <source>
        <strain evidence="6">cv. Norfolk2</strain>
        <strain evidence="5">JIC</strain>
        <tissue evidence="5">Leaf</tissue>
    </source>
</reference>
<gene>
    <name evidence="5" type="ORF">RND81_10G100200</name>
</gene>
<evidence type="ECO:0000256" key="2">
    <source>
        <dbReference type="ARBA" id="ARBA00023242"/>
    </source>
</evidence>
<keyword evidence="2" id="KW-0539">Nucleus</keyword>
<evidence type="ECO:0000313" key="6">
    <source>
        <dbReference type="Proteomes" id="UP001443914"/>
    </source>
</evidence>
<dbReference type="InterPro" id="IPR036546">
    <property type="entry name" value="MED15_KIX"/>
</dbReference>
<dbReference type="GO" id="GO:0003712">
    <property type="term" value="F:transcription coregulator activity"/>
    <property type="evidence" value="ECO:0007669"/>
    <property type="project" value="InterPro"/>
</dbReference>
<dbReference type="Pfam" id="PF16987">
    <property type="entry name" value="KIX_2"/>
    <property type="match status" value="1"/>
</dbReference>
<evidence type="ECO:0000256" key="3">
    <source>
        <dbReference type="SAM" id="MobiDB-lite"/>
    </source>
</evidence>
<keyword evidence="6" id="KW-1185">Reference proteome</keyword>
<evidence type="ECO:0000256" key="1">
    <source>
        <dbReference type="ARBA" id="ARBA00004123"/>
    </source>
</evidence>
<proteinExistence type="predicted"/>
<dbReference type="Proteomes" id="UP001443914">
    <property type="component" value="Unassembled WGS sequence"/>
</dbReference>
<dbReference type="EMBL" id="JBDFQZ010000010">
    <property type="protein sequence ID" value="KAK9682840.1"/>
    <property type="molecule type" value="Genomic_DNA"/>
</dbReference>
<comment type="subcellular location">
    <subcellularLocation>
        <location evidence="1">Nucleus</location>
    </subcellularLocation>
</comment>
<dbReference type="Gene3D" id="1.10.246.20">
    <property type="entry name" value="Coactivator CBP, KIX domain"/>
    <property type="match status" value="1"/>
</dbReference>